<gene>
    <name evidence="2" type="ORF">H9Q78_12710</name>
</gene>
<keyword evidence="3" id="KW-1185">Reference proteome</keyword>
<dbReference type="InterPro" id="IPR037465">
    <property type="entry name" value="YlxR"/>
</dbReference>
<evidence type="ECO:0000313" key="3">
    <source>
        <dbReference type="Proteomes" id="UP000515823"/>
    </source>
</evidence>
<dbReference type="NCBIfam" id="NF047356">
    <property type="entry name" value="RNA_bind_RnpM"/>
    <property type="match status" value="1"/>
</dbReference>
<accession>A0A7G9G3A3</accession>
<reference evidence="2 3" key="1">
    <citation type="submission" date="2020-08" db="EMBL/GenBank/DDBJ databases">
        <authorList>
            <person name="Liu C."/>
            <person name="Sun Q."/>
        </authorList>
    </citation>
    <scope>NUCLEOTIDE SEQUENCE [LARGE SCALE GENOMIC DNA]</scope>
    <source>
        <strain evidence="2 3">NSJ-38</strain>
    </source>
</reference>
<dbReference type="Pfam" id="PF04296">
    <property type="entry name" value="YlxR"/>
    <property type="match status" value="1"/>
</dbReference>
<dbReference type="SUPFAM" id="SSF64376">
    <property type="entry name" value="YlxR-like"/>
    <property type="match status" value="1"/>
</dbReference>
<dbReference type="PANTHER" id="PTHR34215:SF1">
    <property type="entry name" value="YLXR DOMAIN-CONTAINING PROTEIN"/>
    <property type="match status" value="1"/>
</dbReference>
<dbReference type="Proteomes" id="UP000515823">
    <property type="component" value="Chromosome"/>
</dbReference>
<proteinExistence type="predicted"/>
<dbReference type="RefSeq" id="WP_249302148.1">
    <property type="nucleotide sequence ID" value="NZ_CP060634.1"/>
</dbReference>
<dbReference type="InterPro" id="IPR035931">
    <property type="entry name" value="YlxR-like_sf"/>
</dbReference>
<dbReference type="KEGG" id="qdo:H9Q78_12710"/>
<dbReference type="AlphaFoldDB" id="A0A7G9G3A3"/>
<organism evidence="2 3">
    <name type="scientific">Qiania dongpingensis</name>
    <dbReference type="NCBI Taxonomy" id="2763669"/>
    <lineage>
        <taxon>Bacteria</taxon>
        <taxon>Bacillati</taxon>
        <taxon>Bacillota</taxon>
        <taxon>Clostridia</taxon>
        <taxon>Lachnospirales</taxon>
        <taxon>Lachnospiraceae</taxon>
        <taxon>Qiania</taxon>
    </lineage>
</organism>
<feature type="domain" description="YlxR" evidence="1">
    <location>
        <begin position="10"/>
        <end position="83"/>
    </location>
</feature>
<protein>
    <submittedName>
        <fullName evidence="2">YlxR family protein</fullName>
    </submittedName>
</protein>
<evidence type="ECO:0000259" key="1">
    <source>
        <dbReference type="Pfam" id="PF04296"/>
    </source>
</evidence>
<name>A0A7G9G3A3_9FIRM</name>
<dbReference type="EMBL" id="CP060634">
    <property type="protein sequence ID" value="QNM05285.1"/>
    <property type="molecule type" value="Genomic_DNA"/>
</dbReference>
<dbReference type="PANTHER" id="PTHR34215">
    <property type="entry name" value="BLL0784 PROTEIN"/>
    <property type="match status" value="1"/>
</dbReference>
<dbReference type="InterPro" id="IPR007393">
    <property type="entry name" value="YlxR_dom"/>
</dbReference>
<dbReference type="Gene3D" id="3.30.1230.10">
    <property type="entry name" value="YlxR-like"/>
    <property type="match status" value="1"/>
</dbReference>
<dbReference type="CDD" id="cd00279">
    <property type="entry name" value="YlxR"/>
    <property type="match status" value="1"/>
</dbReference>
<sequence length="92" mass="10422">MSVKKKNPQRQCVGCGEMKNKKDMIRILKTAEGDIVLDATGKKNGRGAYLCFNRECLEKAVKGRGLERSFKMPVSAEVYDRLRKELEAIESK</sequence>
<evidence type="ECO:0000313" key="2">
    <source>
        <dbReference type="EMBL" id="QNM05285.1"/>
    </source>
</evidence>